<dbReference type="InterPro" id="IPR008972">
    <property type="entry name" value="Cupredoxin"/>
</dbReference>
<feature type="domain" description="HMA" evidence="3">
    <location>
        <begin position="1"/>
        <end position="68"/>
    </location>
</feature>
<keyword evidence="2" id="KW-0812">Transmembrane</keyword>
<feature type="transmembrane region" description="Helical" evidence="2">
    <location>
        <begin position="272"/>
        <end position="293"/>
    </location>
</feature>
<feature type="transmembrane region" description="Helical" evidence="2">
    <location>
        <begin position="118"/>
        <end position="142"/>
    </location>
</feature>
<gene>
    <name evidence="4" type="ORF">A2209_00685</name>
</gene>
<dbReference type="GO" id="GO:0046872">
    <property type="term" value="F:metal ion binding"/>
    <property type="evidence" value="ECO:0007669"/>
    <property type="project" value="UniProtKB-KW"/>
</dbReference>
<evidence type="ECO:0000256" key="2">
    <source>
        <dbReference type="SAM" id="Phobius"/>
    </source>
</evidence>
<dbReference type="PANTHER" id="PTHR42208:SF1">
    <property type="entry name" value="HEAVY METAL TRANSPORTER"/>
    <property type="match status" value="1"/>
</dbReference>
<proteinExistence type="predicted"/>
<dbReference type="AlphaFoldDB" id="A0A1F7KF79"/>
<evidence type="ECO:0000256" key="1">
    <source>
        <dbReference type="ARBA" id="ARBA00022723"/>
    </source>
</evidence>
<dbReference type="Gene3D" id="2.60.40.420">
    <property type="entry name" value="Cupredoxins - blue copper proteins"/>
    <property type="match status" value="1"/>
</dbReference>
<feature type="transmembrane region" description="Helical" evidence="2">
    <location>
        <begin position="192"/>
        <end position="214"/>
    </location>
</feature>
<sequence length="457" mass="49162">KTQYYVQGMHCAACELLIERYLKKIDGVISVQASLDRKTVVIKTHKANRSKLLDKYNQILQSQGYRLTVEPGASGYDLQTVLNALIILATLGLLFYFVNSSGLLPSVSLNQNSSLMGFLLFGVVAGFSTCAALVGGFMLSLAKQWQGQYLDQSTASRSVPFTLFNVGRLISFFLLGGLLGLLGSAFQLSISAAAILAIIVSLIIIVLGLQMIGVRAVSRLRIQLPGTLAAKLSAPESFRGKLMPFLAGAVTFFLPCGFTLLAQMLALATGNMIKSALMMFFFALGTLPSLALLSFSSLKFQNHRFLGSTFNLVIGILVVLLGLYNLNSQLLVLGLPNLNTAFRSIGSARAEAQADPQGLGAEIKVVNGQEIQKMTILASGFEYLPKNIKLKAGVPTELTVKAQKVLGCAAAMYLKGLTDEVIYLNQSETVVNFTPQKGTYLISCSMGMVEPIEVVVD</sequence>
<organism evidence="4 5">
    <name type="scientific">Candidatus Roizmanbacteria bacterium RIFOXYA1_FULL_41_12</name>
    <dbReference type="NCBI Taxonomy" id="1802082"/>
    <lineage>
        <taxon>Bacteria</taxon>
        <taxon>Candidatus Roizmaniibacteriota</taxon>
    </lineage>
</organism>
<dbReference type="InterPro" id="IPR017969">
    <property type="entry name" value="Heavy-metal-associated_CS"/>
</dbReference>
<dbReference type="Pfam" id="PF13386">
    <property type="entry name" value="DsbD_2"/>
    <property type="match status" value="1"/>
</dbReference>
<protein>
    <recommendedName>
        <fullName evidence="3">HMA domain-containing protein</fullName>
    </recommendedName>
</protein>
<dbReference type="InterPro" id="IPR036163">
    <property type="entry name" value="HMA_dom_sf"/>
</dbReference>
<dbReference type="InterPro" id="IPR006121">
    <property type="entry name" value="HMA_dom"/>
</dbReference>
<evidence type="ECO:0000259" key="3">
    <source>
        <dbReference type="PROSITE" id="PS50846"/>
    </source>
</evidence>
<feature type="transmembrane region" description="Helical" evidence="2">
    <location>
        <begin position="80"/>
        <end position="98"/>
    </location>
</feature>
<dbReference type="Proteomes" id="UP000178450">
    <property type="component" value="Unassembled WGS sequence"/>
</dbReference>
<dbReference type="EMBL" id="MGBG01000006">
    <property type="protein sequence ID" value="OGK66505.1"/>
    <property type="molecule type" value="Genomic_DNA"/>
</dbReference>
<dbReference type="PROSITE" id="PS01047">
    <property type="entry name" value="HMA_1"/>
    <property type="match status" value="1"/>
</dbReference>
<feature type="non-terminal residue" evidence="4">
    <location>
        <position position="1"/>
    </location>
</feature>
<reference evidence="4 5" key="1">
    <citation type="journal article" date="2016" name="Nat. Commun.">
        <title>Thousands of microbial genomes shed light on interconnected biogeochemical processes in an aquifer system.</title>
        <authorList>
            <person name="Anantharaman K."/>
            <person name="Brown C.T."/>
            <person name="Hug L.A."/>
            <person name="Sharon I."/>
            <person name="Castelle C.J."/>
            <person name="Probst A.J."/>
            <person name="Thomas B.C."/>
            <person name="Singh A."/>
            <person name="Wilkins M.J."/>
            <person name="Karaoz U."/>
            <person name="Brodie E.L."/>
            <person name="Williams K.H."/>
            <person name="Hubbard S.S."/>
            <person name="Banfield J.F."/>
        </authorList>
    </citation>
    <scope>NUCLEOTIDE SEQUENCE [LARGE SCALE GENOMIC DNA]</scope>
</reference>
<evidence type="ECO:0000313" key="5">
    <source>
        <dbReference type="Proteomes" id="UP000178450"/>
    </source>
</evidence>
<comment type="caution">
    <text evidence="4">The sequence shown here is derived from an EMBL/GenBank/DDBJ whole genome shotgun (WGS) entry which is preliminary data.</text>
</comment>
<feature type="transmembrane region" description="Helical" evidence="2">
    <location>
        <begin position="245"/>
        <end position="266"/>
    </location>
</feature>
<dbReference type="Gene3D" id="3.30.70.100">
    <property type="match status" value="1"/>
</dbReference>
<dbReference type="InterPro" id="IPR039447">
    <property type="entry name" value="UreH-like_TM_dom"/>
</dbReference>
<evidence type="ECO:0000313" key="4">
    <source>
        <dbReference type="EMBL" id="OGK66505.1"/>
    </source>
</evidence>
<dbReference type="Pfam" id="PF00403">
    <property type="entry name" value="HMA"/>
    <property type="match status" value="1"/>
</dbReference>
<accession>A0A1F7KF79</accession>
<feature type="transmembrane region" description="Helical" evidence="2">
    <location>
        <begin position="163"/>
        <end position="186"/>
    </location>
</feature>
<keyword evidence="2" id="KW-1133">Transmembrane helix</keyword>
<name>A0A1F7KF79_9BACT</name>
<feature type="transmembrane region" description="Helical" evidence="2">
    <location>
        <begin position="305"/>
        <end position="326"/>
    </location>
</feature>
<keyword evidence="1" id="KW-0479">Metal-binding</keyword>
<dbReference type="SUPFAM" id="SSF55008">
    <property type="entry name" value="HMA, heavy metal-associated domain"/>
    <property type="match status" value="1"/>
</dbReference>
<dbReference type="CDD" id="cd00371">
    <property type="entry name" value="HMA"/>
    <property type="match status" value="1"/>
</dbReference>
<dbReference type="PANTHER" id="PTHR42208">
    <property type="entry name" value="HEAVY METAL TRANSPORTER-RELATED"/>
    <property type="match status" value="1"/>
</dbReference>
<keyword evidence="2" id="KW-0472">Membrane</keyword>
<dbReference type="PROSITE" id="PS50846">
    <property type="entry name" value="HMA_2"/>
    <property type="match status" value="1"/>
</dbReference>